<reference evidence="2 3" key="1">
    <citation type="submission" date="2015-05" db="EMBL/GenBank/DDBJ databases">
        <title>Photobacterium galathea sp. nov.</title>
        <authorList>
            <person name="Machado H."/>
            <person name="Gram L."/>
        </authorList>
    </citation>
    <scope>NUCLEOTIDE SEQUENCE [LARGE SCALE GENOMIC DNA]</scope>
    <source>
        <strain evidence="2 3">CGMCC 1.12159</strain>
    </source>
</reference>
<dbReference type="OrthoDB" id="9781927at2"/>
<protein>
    <submittedName>
        <fullName evidence="2">Hydrolase</fullName>
    </submittedName>
</protein>
<keyword evidence="2" id="KW-0378">Hydrolase</keyword>
<dbReference type="AlphaFoldDB" id="A0A0J1HBF7"/>
<feature type="transmembrane region" description="Helical" evidence="1">
    <location>
        <begin position="123"/>
        <end position="147"/>
    </location>
</feature>
<dbReference type="GO" id="GO:0016787">
    <property type="term" value="F:hydrolase activity"/>
    <property type="evidence" value="ECO:0007669"/>
    <property type="project" value="UniProtKB-KW"/>
</dbReference>
<evidence type="ECO:0000313" key="2">
    <source>
        <dbReference type="EMBL" id="KLV08993.1"/>
    </source>
</evidence>
<keyword evidence="1" id="KW-0472">Membrane</keyword>
<dbReference type="EMBL" id="LDOT01000002">
    <property type="protein sequence ID" value="KLV08993.1"/>
    <property type="molecule type" value="Genomic_DNA"/>
</dbReference>
<evidence type="ECO:0000313" key="3">
    <source>
        <dbReference type="Proteomes" id="UP000036097"/>
    </source>
</evidence>
<comment type="caution">
    <text evidence="2">The sequence shown here is derived from an EMBL/GenBank/DDBJ whole genome shotgun (WGS) entry which is preliminary data.</text>
</comment>
<feature type="transmembrane region" description="Helical" evidence="1">
    <location>
        <begin position="58"/>
        <end position="77"/>
    </location>
</feature>
<dbReference type="PANTHER" id="PTHR40031">
    <property type="entry name" value="HYPOTHETICAL MEMBRANE SPANNING PROTEIN"/>
    <property type="match status" value="1"/>
</dbReference>
<feature type="transmembrane region" description="Helical" evidence="1">
    <location>
        <begin position="89"/>
        <end position="111"/>
    </location>
</feature>
<dbReference type="Pfam" id="PF04307">
    <property type="entry name" value="YdjM"/>
    <property type="match status" value="1"/>
</dbReference>
<proteinExistence type="predicted"/>
<dbReference type="PANTHER" id="PTHR40031:SF1">
    <property type="entry name" value="MEMBRANE-BOUND METAL-DEPENDENT HYDROLASE"/>
    <property type="match status" value="1"/>
</dbReference>
<dbReference type="Proteomes" id="UP000036097">
    <property type="component" value="Unassembled WGS sequence"/>
</dbReference>
<keyword evidence="1" id="KW-0812">Transmembrane</keyword>
<keyword evidence="3" id="KW-1185">Reference proteome</keyword>
<gene>
    <name evidence="2" type="ORF">ABT56_01960</name>
</gene>
<sequence length="349" mass="38816">MDSVTQAALGAAVAGAIAGRQCSPKVLLAGAALGTLPDLDVLISYGDPVSDMVKHRGFSHSLFVLLPFSLLLSWLWQRWRPIPFSFMRLWLLVAACLITHPLLDACTTYGTQLFWPIPYPVSISSIFIIDPLYTLPLLLTVVAALLWRGRAAKLCMVGLGLSTIYLSWSLIAYQMIEQRVEQYTASTDLEGKPVFIAPTPLNTVLWRVVVKGEHTYWEGLVSLFDESNEIALIAKPKGTFPEGLQPSKHINMLDHFTSGFIKYEQRDNILVVSDLRLGMVDYLPFQFALATQSAQGDWQLTDPRQLESPNVQPKHLPALWLRLLGNQDIDANLCHISECPDITASVVNM</sequence>
<keyword evidence="1" id="KW-1133">Transmembrane helix</keyword>
<dbReference type="InterPro" id="IPR007404">
    <property type="entry name" value="YdjM-like"/>
</dbReference>
<name>A0A0J1HBF7_9GAMM</name>
<evidence type="ECO:0000256" key="1">
    <source>
        <dbReference type="SAM" id="Phobius"/>
    </source>
</evidence>
<organism evidence="2 3">
    <name type="scientific">Photobacterium aquae</name>
    <dbReference type="NCBI Taxonomy" id="1195763"/>
    <lineage>
        <taxon>Bacteria</taxon>
        <taxon>Pseudomonadati</taxon>
        <taxon>Pseudomonadota</taxon>
        <taxon>Gammaproteobacteria</taxon>
        <taxon>Vibrionales</taxon>
        <taxon>Vibrionaceae</taxon>
        <taxon>Photobacterium</taxon>
    </lineage>
</organism>
<accession>A0A0J1HBF7</accession>
<dbReference type="STRING" id="1195763.ABT56_01960"/>
<dbReference type="PATRIC" id="fig|1195763.3.peg.426"/>
<dbReference type="InterPro" id="IPR053170">
    <property type="entry name" value="Transcription_regulator"/>
</dbReference>
<feature type="transmembrane region" description="Helical" evidence="1">
    <location>
        <begin position="154"/>
        <end position="176"/>
    </location>
</feature>
<dbReference type="RefSeq" id="WP_047877154.1">
    <property type="nucleotide sequence ID" value="NZ_LDOT01000002.1"/>
</dbReference>